<dbReference type="Pfam" id="PF01272">
    <property type="entry name" value="GreA_GreB"/>
    <property type="match status" value="1"/>
</dbReference>
<dbReference type="Gene3D" id="3.10.50.30">
    <property type="entry name" value="Transcription elongation factor, GreA/GreB, C-terminal domain"/>
    <property type="match status" value="1"/>
</dbReference>
<name>A0A432WQB4_9GAMM</name>
<dbReference type="EMBL" id="PIPP01000005">
    <property type="protein sequence ID" value="RUO35960.1"/>
    <property type="molecule type" value="Genomic_DNA"/>
</dbReference>
<protein>
    <recommendedName>
        <fullName evidence="1">Transcription elongation factor GreA/GreB C-terminal domain-containing protein</fullName>
    </recommendedName>
</protein>
<dbReference type="SUPFAM" id="SSF54534">
    <property type="entry name" value="FKBP-like"/>
    <property type="match status" value="1"/>
</dbReference>
<dbReference type="AlphaFoldDB" id="A0A432WQB4"/>
<dbReference type="GO" id="GO:0003677">
    <property type="term" value="F:DNA binding"/>
    <property type="evidence" value="ECO:0007669"/>
    <property type="project" value="InterPro"/>
</dbReference>
<keyword evidence="3" id="KW-1185">Reference proteome</keyword>
<sequence>MLFEYVSHPPCLKPSNPYSALNPVRSLYVSSVGDITVLAQLFRYCKTSICSENPILQESSRELLLDDVQLASLLNRFKLASTHQATLEKRVRIGSYVTLISSDFTESLEIQMVEPSDSYPSRNRISYFSPLGAAIIGLQIGSEINVANAGRKGRWIINDIRQSSGDF</sequence>
<evidence type="ECO:0000259" key="1">
    <source>
        <dbReference type="Pfam" id="PF01272"/>
    </source>
</evidence>
<evidence type="ECO:0000313" key="3">
    <source>
        <dbReference type="Proteomes" id="UP000286934"/>
    </source>
</evidence>
<reference evidence="3" key="1">
    <citation type="journal article" date="2018" name="Front. Microbiol.">
        <title>Genome-Based Analysis Reveals the Taxonomy and Diversity of the Family Idiomarinaceae.</title>
        <authorList>
            <person name="Liu Y."/>
            <person name="Lai Q."/>
            <person name="Shao Z."/>
        </authorList>
    </citation>
    <scope>NUCLEOTIDE SEQUENCE [LARGE SCALE GENOMIC DNA]</scope>
    <source>
        <strain evidence="3">AIS</strain>
    </source>
</reference>
<evidence type="ECO:0000313" key="2">
    <source>
        <dbReference type="EMBL" id="RUO35960.1"/>
    </source>
</evidence>
<dbReference type="Proteomes" id="UP000286934">
    <property type="component" value="Unassembled WGS sequence"/>
</dbReference>
<feature type="domain" description="Transcription elongation factor GreA/GreB C-terminal" evidence="1">
    <location>
        <begin position="89"/>
        <end position="161"/>
    </location>
</feature>
<dbReference type="InterPro" id="IPR036953">
    <property type="entry name" value="GreA/GreB_C_sf"/>
</dbReference>
<comment type="caution">
    <text evidence="2">The sequence shown here is derived from an EMBL/GenBank/DDBJ whole genome shotgun (WGS) entry which is preliminary data.</text>
</comment>
<accession>A0A432WQB4</accession>
<dbReference type="GO" id="GO:0032784">
    <property type="term" value="P:regulation of DNA-templated transcription elongation"/>
    <property type="evidence" value="ECO:0007669"/>
    <property type="project" value="InterPro"/>
</dbReference>
<organism evidence="2 3">
    <name type="scientific">Aliidiomarina shirensis</name>
    <dbReference type="NCBI Taxonomy" id="1048642"/>
    <lineage>
        <taxon>Bacteria</taxon>
        <taxon>Pseudomonadati</taxon>
        <taxon>Pseudomonadota</taxon>
        <taxon>Gammaproteobacteria</taxon>
        <taxon>Alteromonadales</taxon>
        <taxon>Idiomarinaceae</taxon>
        <taxon>Aliidiomarina</taxon>
    </lineage>
</organism>
<gene>
    <name evidence="2" type="ORF">CWE13_10475</name>
</gene>
<dbReference type="InterPro" id="IPR001437">
    <property type="entry name" value="Tscrpt_elong_fac_GreA/B_C"/>
</dbReference>
<proteinExistence type="predicted"/>